<proteinExistence type="inferred from homology"/>
<accession>A0AAE1BSU3</accession>
<dbReference type="Proteomes" id="UP001286313">
    <property type="component" value="Unassembled WGS sequence"/>
</dbReference>
<keyword evidence="4" id="KW-0472">Membrane</keyword>
<keyword evidence="4" id="KW-1133">Transmembrane helix</keyword>
<dbReference type="CDD" id="cd07990">
    <property type="entry name" value="LPLAT_LCLAT1-like"/>
    <property type="match status" value="1"/>
</dbReference>
<reference evidence="6" key="1">
    <citation type="submission" date="2023-10" db="EMBL/GenBank/DDBJ databases">
        <title>Genome assemblies of two species of porcelain crab, Petrolisthes cinctipes and Petrolisthes manimaculis (Anomura: Porcellanidae).</title>
        <authorList>
            <person name="Angst P."/>
        </authorList>
    </citation>
    <scope>NUCLEOTIDE SEQUENCE</scope>
    <source>
        <strain evidence="6">PB745_01</strain>
        <tissue evidence="6">Gill</tissue>
    </source>
</reference>
<keyword evidence="4" id="KW-0812">Transmembrane</keyword>
<dbReference type="Pfam" id="PF16076">
    <property type="entry name" value="Acyltransf_C"/>
    <property type="match status" value="1"/>
</dbReference>
<evidence type="ECO:0000259" key="5">
    <source>
        <dbReference type="SMART" id="SM00563"/>
    </source>
</evidence>
<dbReference type="GO" id="GO:0012505">
    <property type="term" value="C:endomembrane system"/>
    <property type="evidence" value="ECO:0007669"/>
    <property type="project" value="TreeGrafter"/>
</dbReference>
<evidence type="ECO:0000256" key="3">
    <source>
        <dbReference type="ARBA" id="ARBA00023315"/>
    </source>
</evidence>
<dbReference type="Pfam" id="PF01553">
    <property type="entry name" value="Acyltransferase"/>
    <property type="match status" value="1"/>
</dbReference>
<feature type="transmembrane region" description="Helical" evidence="4">
    <location>
        <begin position="425"/>
        <end position="444"/>
    </location>
</feature>
<keyword evidence="2" id="KW-0808">Transferase</keyword>
<gene>
    <name evidence="6" type="ORF">Pcinc_037227</name>
</gene>
<dbReference type="PANTHER" id="PTHR10983">
    <property type="entry name" value="1-ACYLGLYCEROL-3-PHOSPHATE ACYLTRANSFERASE-RELATED"/>
    <property type="match status" value="1"/>
</dbReference>
<feature type="non-terminal residue" evidence="6">
    <location>
        <position position="1"/>
    </location>
</feature>
<feature type="transmembrane region" description="Helical" evidence="4">
    <location>
        <begin position="450"/>
        <end position="470"/>
    </location>
</feature>
<evidence type="ECO:0000256" key="1">
    <source>
        <dbReference type="ARBA" id="ARBA00008655"/>
    </source>
</evidence>
<evidence type="ECO:0000256" key="4">
    <source>
        <dbReference type="SAM" id="Phobius"/>
    </source>
</evidence>
<evidence type="ECO:0000313" key="6">
    <source>
        <dbReference type="EMBL" id="KAK3856447.1"/>
    </source>
</evidence>
<evidence type="ECO:0000256" key="2">
    <source>
        <dbReference type="ARBA" id="ARBA00022679"/>
    </source>
</evidence>
<organism evidence="6 7">
    <name type="scientific">Petrolisthes cinctipes</name>
    <name type="common">Flat porcelain crab</name>
    <dbReference type="NCBI Taxonomy" id="88211"/>
    <lineage>
        <taxon>Eukaryota</taxon>
        <taxon>Metazoa</taxon>
        <taxon>Ecdysozoa</taxon>
        <taxon>Arthropoda</taxon>
        <taxon>Crustacea</taxon>
        <taxon>Multicrustacea</taxon>
        <taxon>Malacostraca</taxon>
        <taxon>Eumalacostraca</taxon>
        <taxon>Eucarida</taxon>
        <taxon>Decapoda</taxon>
        <taxon>Pleocyemata</taxon>
        <taxon>Anomura</taxon>
        <taxon>Galatheoidea</taxon>
        <taxon>Porcellanidae</taxon>
        <taxon>Petrolisthes</taxon>
    </lineage>
</organism>
<feature type="domain" description="Phospholipid/glycerol acyltransferase" evidence="5">
    <location>
        <begin position="198"/>
        <end position="320"/>
    </location>
</feature>
<dbReference type="InterPro" id="IPR032098">
    <property type="entry name" value="Acyltransf_C"/>
</dbReference>
<keyword evidence="3" id="KW-0012">Acyltransferase</keyword>
<name>A0AAE1BSU3_PETCI</name>
<feature type="transmembrane region" description="Helical" evidence="4">
    <location>
        <begin position="157"/>
        <end position="176"/>
    </location>
</feature>
<comment type="caution">
    <text evidence="6">The sequence shown here is derived from an EMBL/GenBank/DDBJ whole genome shotgun (WGS) entry which is preliminary data.</text>
</comment>
<evidence type="ECO:0000313" key="7">
    <source>
        <dbReference type="Proteomes" id="UP001286313"/>
    </source>
</evidence>
<comment type="similarity">
    <text evidence="1">Belongs to the 1-acyl-sn-glycerol-3-phosphate acyltransferase family.</text>
</comment>
<dbReference type="InterPro" id="IPR002123">
    <property type="entry name" value="Plipid/glycerol_acylTrfase"/>
</dbReference>
<dbReference type="SMART" id="SM00563">
    <property type="entry name" value="PlsC"/>
    <property type="match status" value="1"/>
</dbReference>
<feature type="transmembrane region" description="Helical" evidence="4">
    <location>
        <begin position="122"/>
        <end position="145"/>
    </location>
</feature>
<sequence length="493" mass="57416">PLLTFPTLPTDEYCAPGNRLRNYYGSRVYTYSCPCGAGLSCKPRWSSTLYGRSVMEDPKCMPETMHPYILAIRGHGYNVYDRHNNVINIGRVKQLTYESSFKAKMWELEDFTKIRRWYALHLLLCVTFFISGVIINAFQFLFYVTIRPFNKALYCNINYYLMYSLMSQVLFLAEWWSGSEVRVFTSDENFQKFGKEHALIIMNHTFEVDWLMGWMVADTSGTLGSAKVFVKKMMQYVPTIGWAWRLSDTIFLNRKWEKDKKIMENQIKEFFDYPYPVWMLLFAEGTRFTPAKHKASMEFARKRGLPELKRHLIPRTRGFVQCVQSLNGNFPAIYDVTIGFNTEDGEAPTLQNMLRGRKVVGEAYIRRIPLDQVPLDDEGSSDYIHELYRSKDQLLDSYLKTGSFTKENDLPKHTCRPICRRPYSLINMIMWATFVLSQILRFYYNLLVSGSLLSISFAVGIVICAYIGLYKMIGLTKIDKGSEYGTRDSKKEE</sequence>
<dbReference type="SUPFAM" id="SSF69593">
    <property type="entry name" value="Glycerol-3-phosphate (1)-acyltransferase"/>
    <property type="match status" value="1"/>
</dbReference>
<dbReference type="GO" id="GO:0003841">
    <property type="term" value="F:1-acylglycerol-3-phosphate O-acyltransferase activity"/>
    <property type="evidence" value="ECO:0007669"/>
    <property type="project" value="TreeGrafter"/>
</dbReference>
<dbReference type="PANTHER" id="PTHR10983:SF24">
    <property type="entry name" value="1-ACYLGLYCEROL-3-PHOSPHATE O-ACYLTRANSFERASE 3, ISOFORM E-RELATED"/>
    <property type="match status" value="1"/>
</dbReference>
<protein>
    <recommendedName>
        <fullName evidence="5">Phospholipid/glycerol acyltransferase domain-containing protein</fullName>
    </recommendedName>
</protein>
<keyword evidence="7" id="KW-1185">Reference proteome</keyword>
<dbReference type="EMBL" id="JAWQEG010005883">
    <property type="protein sequence ID" value="KAK3856447.1"/>
    <property type="molecule type" value="Genomic_DNA"/>
</dbReference>
<dbReference type="AlphaFoldDB" id="A0AAE1BSU3"/>